<dbReference type="Pfam" id="PF03602">
    <property type="entry name" value="Cons_hypoth95"/>
    <property type="match status" value="1"/>
</dbReference>
<reference evidence="3 4" key="1">
    <citation type="submission" date="2023-07" db="EMBL/GenBank/DDBJ databases">
        <title>Novel species of Thermanaerothrix with wide hydrolytic capabilities.</title>
        <authorList>
            <person name="Zayulina K.S."/>
            <person name="Podosokorskaya O.A."/>
            <person name="Elcheninov A.G."/>
        </authorList>
    </citation>
    <scope>NUCLEOTIDE SEQUENCE [LARGE SCALE GENOMIC DNA]</scope>
    <source>
        <strain evidence="3 4">4228-RoL</strain>
    </source>
</reference>
<dbReference type="PANTHER" id="PTHR43542">
    <property type="entry name" value="METHYLTRANSFERASE"/>
    <property type="match status" value="1"/>
</dbReference>
<dbReference type="PANTHER" id="PTHR43542:SF1">
    <property type="entry name" value="METHYLTRANSFERASE"/>
    <property type="match status" value="1"/>
</dbReference>
<dbReference type="NCBIfam" id="TIGR00095">
    <property type="entry name" value="16S rRNA (guanine(966)-N(2))-methyltransferase RsmD"/>
    <property type="match status" value="1"/>
</dbReference>
<dbReference type="CDD" id="cd02440">
    <property type="entry name" value="AdoMet_MTases"/>
    <property type="match status" value="1"/>
</dbReference>
<dbReference type="RefSeq" id="WP_315623887.1">
    <property type="nucleotide sequence ID" value="NZ_JAUHMF010000001.1"/>
</dbReference>
<evidence type="ECO:0000256" key="2">
    <source>
        <dbReference type="ARBA" id="ARBA00022679"/>
    </source>
</evidence>
<keyword evidence="4" id="KW-1185">Reference proteome</keyword>
<dbReference type="SUPFAM" id="SSF53335">
    <property type="entry name" value="S-adenosyl-L-methionine-dependent methyltransferases"/>
    <property type="match status" value="1"/>
</dbReference>
<dbReference type="InterPro" id="IPR004398">
    <property type="entry name" value="RNA_MeTrfase_RsmD"/>
</dbReference>
<dbReference type="EC" id="2.1.1.171" evidence="3"/>
<accession>A0ABU3NLK5</accession>
<dbReference type="GO" id="GO:0052913">
    <property type="term" value="F:16S rRNA (guanine(966)-N(2))-methyltransferase activity"/>
    <property type="evidence" value="ECO:0007669"/>
    <property type="project" value="UniProtKB-EC"/>
</dbReference>
<keyword evidence="1 3" id="KW-0489">Methyltransferase</keyword>
<sequence length="195" mass="21603">MTPPRIIGGKSGGIRLRSVPGSGTRPITDRVKEALFNILGPEIEGSTFLDLFAGTGSVGLEALSRGASYVCFIDASRQAISTIKENLRLTHLEQGAEILHMDAFAFLRHPPTRTFDFIFVAPPQYKGLWEKALAVLDANPTWLSPTGTIIVQIDPNEYKPLLLQHFAEEDRRRYGSTQLIFYRCKPSQEAIATSK</sequence>
<dbReference type="Proteomes" id="UP001254165">
    <property type="component" value="Unassembled WGS sequence"/>
</dbReference>
<evidence type="ECO:0000313" key="3">
    <source>
        <dbReference type="EMBL" id="MDT8897235.1"/>
    </source>
</evidence>
<dbReference type="EMBL" id="JAUHMF010000001">
    <property type="protein sequence ID" value="MDT8897235.1"/>
    <property type="molecule type" value="Genomic_DNA"/>
</dbReference>
<protein>
    <submittedName>
        <fullName evidence="3">16S rRNA (Guanine(966)-N(2))-methyltransferase RsmD</fullName>
        <ecNumber evidence="3">2.1.1.171</ecNumber>
    </submittedName>
</protein>
<name>A0ABU3NLK5_9CHLR</name>
<dbReference type="PIRSF" id="PIRSF004553">
    <property type="entry name" value="CHP00095"/>
    <property type="match status" value="1"/>
</dbReference>
<dbReference type="Gene3D" id="3.40.50.150">
    <property type="entry name" value="Vaccinia Virus protein VP39"/>
    <property type="match status" value="1"/>
</dbReference>
<dbReference type="InterPro" id="IPR029063">
    <property type="entry name" value="SAM-dependent_MTases_sf"/>
</dbReference>
<proteinExistence type="predicted"/>
<comment type="caution">
    <text evidence="3">The sequence shown here is derived from an EMBL/GenBank/DDBJ whole genome shotgun (WGS) entry which is preliminary data.</text>
</comment>
<evidence type="ECO:0000256" key="1">
    <source>
        <dbReference type="ARBA" id="ARBA00022603"/>
    </source>
</evidence>
<organism evidence="3 4">
    <name type="scientific">Thermanaerothrix solaris</name>
    <dbReference type="NCBI Taxonomy" id="3058434"/>
    <lineage>
        <taxon>Bacteria</taxon>
        <taxon>Bacillati</taxon>
        <taxon>Chloroflexota</taxon>
        <taxon>Anaerolineae</taxon>
        <taxon>Anaerolineales</taxon>
        <taxon>Anaerolineaceae</taxon>
        <taxon>Thermanaerothrix</taxon>
    </lineage>
</organism>
<keyword evidence="2 3" id="KW-0808">Transferase</keyword>
<evidence type="ECO:0000313" key="4">
    <source>
        <dbReference type="Proteomes" id="UP001254165"/>
    </source>
</evidence>
<gene>
    <name evidence="3" type="primary">rsmD</name>
    <name evidence="3" type="ORF">QYE77_03080</name>
</gene>